<dbReference type="EMBL" id="JAGIQL010000046">
    <property type="protein sequence ID" value="MBP0458599.1"/>
    <property type="molecule type" value="Genomic_DNA"/>
</dbReference>
<dbReference type="AlphaFoldDB" id="A0A940MC76"/>
<sequence>MSGGKPVAGETDFESMSHEEMLALLKGADHGAVSDVSVKLAEVSKTVLDIGNRLKGHVAGLKYEGEGGDAFREWSHQTANATLRLSDYADKAGKFMGHVANSIAETHSKMPALSQTTSAQADLHHATKALEHSDSPSPSLEKSAMLANARIESTRGDAASTMRALATSYVHNGGQINALKPPTFPPPAHELGKDWIDPHVDVSRAGSSAGSGSHTLPGGGGGQRAYSVSGNRSVVSPGGGVPESKHLAYEGGTDSLAPIPHVPDAHMEINSTAPPVAPPNPTPHGALPPGPNGSQAAQSGVVPPAFGGPIGSLPHSGGRSGSNFSVRPGGGFSGGRVPRFGSAFSEGTTPAGTSGSTPRPNGISGGRPVQSPSGRPPARLPRGTVVGGEEPSNGSTGRPMMGRGTSAMRMGGEGAAGAGRNGLVGGRRLASDPGGVVGRPAQSGKLGGRPFTQGGSGLVRDDEENSRQQSRNGRMGMTPRGGKRPRSREDERGGERPDYLTEDEETWQQGSRQVVPPVID</sequence>
<feature type="compositionally biased region" description="Pro residues" evidence="1">
    <location>
        <begin position="275"/>
        <end position="291"/>
    </location>
</feature>
<accession>A0A940MC76</accession>
<proteinExistence type="predicted"/>
<reference evidence="2" key="1">
    <citation type="submission" date="2021-03" db="EMBL/GenBank/DDBJ databases">
        <title>Whole genome sequence of Streptomyces bomunensis MMS17-BM035.</title>
        <authorList>
            <person name="Lee J.H."/>
        </authorList>
    </citation>
    <scope>NUCLEOTIDE SEQUENCE</scope>
    <source>
        <strain evidence="2">MMS17-BM035</strain>
    </source>
</reference>
<feature type="compositionally biased region" description="Low complexity" evidence="1">
    <location>
        <begin position="345"/>
        <end position="360"/>
    </location>
</feature>
<evidence type="ECO:0000256" key="1">
    <source>
        <dbReference type="SAM" id="MobiDB-lite"/>
    </source>
</evidence>
<organism evidence="2 3">
    <name type="scientific">Streptomyces montanisoli</name>
    <dbReference type="NCBI Taxonomy" id="2798581"/>
    <lineage>
        <taxon>Bacteria</taxon>
        <taxon>Bacillati</taxon>
        <taxon>Actinomycetota</taxon>
        <taxon>Actinomycetes</taxon>
        <taxon>Kitasatosporales</taxon>
        <taxon>Streptomycetaceae</taxon>
        <taxon>Streptomyces</taxon>
    </lineage>
</organism>
<feature type="region of interest" description="Disordered" evidence="1">
    <location>
        <begin position="268"/>
        <end position="520"/>
    </location>
</feature>
<evidence type="ECO:0000313" key="3">
    <source>
        <dbReference type="Proteomes" id="UP000670475"/>
    </source>
</evidence>
<keyword evidence="3" id="KW-1185">Reference proteome</keyword>
<gene>
    <name evidence="2" type="ORF">JFN87_13960</name>
</gene>
<feature type="compositionally biased region" description="Low complexity" evidence="1">
    <location>
        <begin position="204"/>
        <end position="213"/>
    </location>
</feature>
<evidence type="ECO:0000313" key="2">
    <source>
        <dbReference type="EMBL" id="MBP0458599.1"/>
    </source>
</evidence>
<feature type="compositionally biased region" description="Gly residues" evidence="1">
    <location>
        <begin position="411"/>
        <end position="425"/>
    </location>
</feature>
<dbReference type="Proteomes" id="UP000670475">
    <property type="component" value="Unassembled WGS sequence"/>
</dbReference>
<comment type="caution">
    <text evidence="2">The sequence shown here is derived from an EMBL/GenBank/DDBJ whole genome shotgun (WGS) entry which is preliminary data.</text>
</comment>
<name>A0A940MC76_9ACTN</name>
<feature type="region of interest" description="Disordered" evidence="1">
    <location>
        <begin position="204"/>
        <end position="225"/>
    </location>
</feature>
<feature type="compositionally biased region" description="Basic and acidic residues" evidence="1">
    <location>
        <begin position="487"/>
        <end position="499"/>
    </location>
</feature>
<dbReference type="RefSeq" id="WP_209340348.1">
    <property type="nucleotide sequence ID" value="NZ_JAGIQL010000046.1"/>
</dbReference>
<protein>
    <submittedName>
        <fullName evidence="2">Uncharacterized protein</fullName>
    </submittedName>
</protein>